<name>A0A2S7YF82_BEABA</name>
<accession>A0A2S7YF82</accession>
<reference evidence="2 3" key="1">
    <citation type="submission" date="2016-07" db="EMBL/GenBank/DDBJ databases">
        <title>Comparative genomics of the entomopathogenic fungus Beauveria bassiana.</title>
        <authorList>
            <person name="Valero Jimenez C.A."/>
            <person name="Zwaan B.J."/>
            <person name="Van Kan J.A."/>
            <person name="Takken W."/>
            <person name="Debets A.J."/>
            <person name="Schoustra S.E."/>
            <person name="Koenraadt C.J."/>
        </authorList>
    </citation>
    <scope>NUCLEOTIDE SEQUENCE [LARGE SCALE GENOMIC DNA]</scope>
    <source>
        <strain evidence="2 3">ARSEF 8028</strain>
    </source>
</reference>
<dbReference type="OrthoDB" id="2559882at2759"/>
<feature type="compositionally biased region" description="Polar residues" evidence="1">
    <location>
        <begin position="104"/>
        <end position="116"/>
    </location>
</feature>
<feature type="compositionally biased region" description="Basic and acidic residues" evidence="1">
    <location>
        <begin position="132"/>
        <end position="141"/>
    </location>
</feature>
<evidence type="ECO:0000313" key="2">
    <source>
        <dbReference type="EMBL" id="PQK14747.1"/>
    </source>
</evidence>
<dbReference type="EMBL" id="JRHA01000005">
    <property type="protein sequence ID" value="PQK14747.1"/>
    <property type="molecule type" value="Genomic_DNA"/>
</dbReference>
<organism evidence="2 3">
    <name type="scientific">Beauveria bassiana</name>
    <name type="common">White muscardine disease fungus</name>
    <name type="synonym">Tritirachium shiotae</name>
    <dbReference type="NCBI Taxonomy" id="176275"/>
    <lineage>
        <taxon>Eukaryota</taxon>
        <taxon>Fungi</taxon>
        <taxon>Dikarya</taxon>
        <taxon>Ascomycota</taxon>
        <taxon>Pezizomycotina</taxon>
        <taxon>Sordariomycetes</taxon>
        <taxon>Hypocreomycetidae</taxon>
        <taxon>Hypocreales</taxon>
        <taxon>Cordycipitaceae</taxon>
        <taxon>Beauveria</taxon>
    </lineage>
</organism>
<protein>
    <submittedName>
        <fullName evidence="2">Uncharacterized protein</fullName>
    </submittedName>
</protein>
<gene>
    <name evidence="2" type="ORF">BB8028_0005g02760</name>
</gene>
<evidence type="ECO:0000256" key="1">
    <source>
        <dbReference type="SAM" id="MobiDB-lite"/>
    </source>
</evidence>
<evidence type="ECO:0000313" key="3">
    <source>
        <dbReference type="Proteomes" id="UP000237441"/>
    </source>
</evidence>
<feature type="compositionally biased region" description="Polar residues" evidence="1">
    <location>
        <begin position="65"/>
        <end position="88"/>
    </location>
</feature>
<feature type="region of interest" description="Disordered" evidence="1">
    <location>
        <begin position="62"/>
        <end position="154"/>
    </location>
</feature>
<dbReference type="Proteomes" id="UP000237441">
    <property type="component" value="Unassembled WGS sequence"/>
</dbReference>
<proteinExistence type="predicted"/>
<dbReference type="AlphaFoldDB" id="A0A2S7YF82"/>
<comment type="caution">
    <text evidence="2">The sequence shown here is derived from an EMBL/GenBank/DDBJ whole genome shotgun (WGS) entry which is preliminary data.</text>
</comment>
<sequence length="154" mass="16627">MAIVSVMDDRTATSSNLGATSILAINGKRANSTWAFEFFSQPYPLSYKVSSYKLIEREYAKRHANMSSQTSQGISHATGNSKVPQSAQEKVPKDVEQSLPDSVHPTSSGPGQSTNKSHAKNGGDASIVPQKLQEKLPESVERTVPNVIHDTGDQ</sequence>